<evidence type="ECO:0000256" key="1">
    <source>
        <dbReference type="SAM" id="MobiDB-lite"/>
    </source>
</evidence>
<reference evidence="2" key="1">
    <citation type="submission" date="2023-10" db="EMBL/GenBank/DDBJ databases">
        <title>Genome assembly of Pristionchus species.</title>
        <authorList>
            <person name="Yoshida K."/>
            <person name="Sommer R.J."/>
        </authorList>
    </citation>
    <scope>NUCLEOTIDE SEQUENCE</scope>
    <source>
        <strain evidence="2">RS0144</strain>
    </source>
</reference>
<accession>A0AAV5UGB8</accession>
<dbReference type="Proteomes" id="UP001432027">
    <property type="component" value="Unassembled WGS sequence"/>
</dbReference>
<evidence type="ECO:0000313" key="3">
    <source>
        <dbReference type="Proteomes" id="UP001432027"/>
    </source>
</evidence>
<dbReference type="AlphaFoldDB" id="A0AAV5UGB8"/>
<sequence length="114" mass="13160">GREENMSTHGQQMGRLDMSGMGGLSHREEPSRKRTWTNDDLQQLEMQPPLKQFNQFVKSDPNNFPAPGSSFILSKVPAISVTSIASESFIEGEKRPHLRFLRYRDETWQCLYDE</sequence>
<comment type="caution">
    <text evidence="2">The sequence shown here is derived from an EMBL/GenBank/DDBJ whole genome shotgun (WGS) entry which is preliminary data.</text>
</comment>
<keyword evidence="3" id="KW-1185">Reference proteome</keyword>
<evidence type="ECO:0000313" key="2">
    <source>
        <dbReference type="EMBL" id="GMT06061.1"/>
    </source>
</evidence>
<feature type="non-terminal residue" evidence="2">
    <location>
        <position position="1"/>
    </location>
</feature>
<organism evidence="2 3">
    <name type="scientific">Pristionchus entomophagus</name>
    <dbReference type="NCBI Taxonomy" id="358040"/>
    <lineage>
        <taxon>Eukaryota</taxon>
        <taxon>Metazoa</taxon>
        <taxon>Ecdysozoa</taxon>
        <taxon>Nematoda</taxon>
        <taxon>Chromadorea</taxon>
        <taxon>Rhabditida</taxon>
        <taxon>Rhabditina</taxon>
        <taxon>Diplogasteromorpha</taxon>
        <taxon>Diplogasteroidea</taxon>
        <taxon>Neodiplogasteridae</taxon>
        <taxon>Pristionchus</taxon>
    </lineage>
</organism>
<dbReference type="EMBL" id="BTSX01000006">
    <property type="protein sequence ID" value="GMT06061.1"/>
    <property type="molecule type" value="Genomic_DNA"/>
</dbReference>
<feature type="region of interest" description="Disordered" evidence="1">
    <location>
        <begin position="1"/>
        <end position="40"/>
    </location>
</feature>
<name>A0AAV5UGB8_9BILA</name>
<proteinExistence type="predicted"/>
<feature type="non-terminal residue" evidence="2">
    <location>
        <position position="114"/>
    </location>
</feature>
<gene>
    <name evidence="2" type="ORF">PENTCL1PPCAC_28235</name>
</gene>
<protein>
    <submittedName>
        <fullName evidence="2">Uncharacterized protein</fullName>
    </submittedName>
</protein>